<keyword evidence="3" id="KW-1185">Reference proteome</keyword>
<name>A0A426QL73_9GAMM</name>
<feature type="transmembrane region" description="Helical" evidence="1">
    <location>
        <begin position="90"/>
        <end position="108"/>
    </location>
</feature>
<evidence type="ECO:0000313" key="3">
    <source>
        <dbReference type="Proteomes" id="UP000287798"/>
    </source>
</evidence>
<reference evidence="2 3" key="1">
    <citation type="journal article" date="2010" name="Int. J. Syst. Evol. Microbiol.">
        <title>Thiohalobacter thiocyanaticus gen. nov., sp. nov., a moderately halophilic, sulfur-oxidizing gammaproteobacterium from hypersaline lakes, that utilizes thiocyanate.</title>
        <authorList>
            <person name="Sorokin D.Y."/>
            <person name="Kovaleva O.L."/>
            <person name="Tourova T.P."/>
            <person name="Muyzer G."/>
        </authorList>
    </citation>
    <scope>NUCLEOTIDE SEQUENCE [LARGE SCALE GENOMIC DNA]</scope>
    <source>
        <strain evidence="2 3">Hrh1</strain>
    </source>
</reference>
<keyword evidence="1" id="KW-0812">Transmembrane</keyword>
<feature type="transmembrane region" description="Helical" evidence="1">
    <location>
        <begin position="115"/>
        <end position="133"/>
    </location>
</feature>
<organism evidence="2 3">
    <name type="scientific">Thiohalobacter thiocyanaticus</name>
    <dbReference type="NCBI Taxonomy" id="585455"/>
    <lineage>
        <taxon>Bacteria</taxon>
        <taxon>Pseudomonadati</taxon>
        <taxon>Pseudomonadota</taxon>
        <taxon>Gammaproteobacteria</taxon>
        <taxon>Thiohalobacterales</taxon>
        <taxon>Thiohalobacteraceae</taxon>
        <taxon>Thiohalobacter</taxon>
    </lineage>
</organism>
<proteinExistence type="predicted"/>
<dbReference type="EMBL" id="QZMU01000001">
    <property type="protein sequence ID" value="RRQ22457.1"/>
    <property type="molecule type" value="Genomic_DNA"/>
</dbReference>
<keyword evidence="1" id="KW-0472">Membrane</keyword>
<keyword evidence="1" id="KW-1133">Transmembrane helix</keyword>
<protein>
    <submittedName>
        <fullName evidence="2">Uncharacterized protein</fullName>
    </submittedName>
</protein>
<dbReference type="RefSeq" id="WP_125181797.1">
    <property type="nucleotide sequence ID" value="NZ_QZMU01000001.1"/>
</dbReference>
<evidence type="ECO:0000313" key="2">
    <source>
        <dbReference type="EMBL" id="RRQ22457.1"/>
    </source>
</evidence>
<sequence>MSFPDLLFQPRLLLALLVFVLVSTLFALAQLRLEPHYRQHPATAWIAGHIFIPLAEVLALLIFLLVAYPVPYGLVEAPGVLELLSVDGRTADLINLLFLLSLLLPLLPGLGRLPGLVLLGQALAATTLLFHWLAQRLQVEVSLVPGWLALALILVWAWVGQRLVRRLVPITGEDLISGRILHWHLTGAVQLPAILIYGQSLGRQLGWE</sequence>
<feature type="transmembrane region" description="Helical" evidence="1">
    <location>
        <begin position="43"/>
        <end position="70"/>
    </location>
</feature>
<accession>A0A426QL73</accession>
<feature type="transmembrane region" description="Helical" evidence="1">
    <location>
        <begin position="139"/>
        <end position="159"/>
    </location>
</feature>
<dbReference type="AlphaFoldDB" id="A0A426QL73"/>
<feature type="transmembrane region" description="Helical" evidence="1">
    <location>
        <begin position="12"/>
        <end position="31"/>
    </location>
</feature>
<comment type="caution">
    <text evidence="2">The sequence shown here is derived from an EMBL/GenBank/DDBJ whole genome shotgun (WGS) entry which is preliminary data.</text>
</comment>
<evidence type="ECO:0000256" key="1">
    <source>
        <dbReference type="SAM" id="Phobius"/>
    </source>
</evidence>
<gene>
    <name evidence="2" type="ORF">D6C00_11225</name>
</gene>
<dbReference type="Proteomes" id="UP000287798">
    <property type="component" value="Unassembled WGS sequence"/>
</dbReference>
<dbReference type="OrthoDB" id="9845924at2"/>